<organism evidence="5 6">
    <name type="scientific">Marinibaculum pumilum</name>
    <dbReference type="NCBI Taxonomy" id="1766165"/>
    <lineage>
        <taxon>Bacteria</taxon>
        <taxon>Pseudomonadati</taxon>
        <taxon>Pseudomonadota</taxon>
        <taxon>Alphaproteobacteria</taxon>
        <taxon>Rhodospirillales</taxon>
        <taxon>Rhodospirillaceae</taxon>
        <taxon>Marinibaculum</taxon>
    </lineage>
</organism>
<dbReference type="InterPro" id="IPR009057">
    <property type="entry name" value="Homeodomain-like_sf"/>
</dbReference>
<gene>
    <name evidence="5" type="ORF">ACFOGJ_25550</name>
</gene>
<comment type="caution">
    <text evidence="5">The sequence shown here is derived from an EMBL/GenBank/DDBJ whole genome shotgun (WGS) entry which is preliminary data.</text>
</comment>
<dbReference type="PROSITE" id="PS01124">
    <property type="entry name" value="HTH_ARAC_FAMILY_2"/>
    <property type="match status" value="1"/>
</dbReference>
<evidence type="ECO:0000256" key="3">
    <source>
        <dbReference type="ARBA" id="ARBA00023163"/>
    </source>
</evidence>
<dbReference type="PANTHER" id="PTHR46796:SF6">
    <property type="entry name" value="ARAC SUBFAMILY"/>
    <property type="match status" value="1"/>
</dbReference>
<dbReference type="Proteomes" id="UP001595528">
    <property type="component" value="Unassembled WGS sequence"/>
</dbReference>
<protein>
    <submittedName>
        <fullName evidence="5">Helix-turn-helix domain-containing protein</fullName>
    </submittedName>
</protein>
<keyword evidence="2" id="KW-0238">DNA-binding</keyword>
<keyword evidence="6" id="KW-1185">Reference proteome</keyword>
<evidence type="ECO:0000313" key="5">
    <source>
        <dbReference type="EMBL" id="MFC3230639.1"/>
    </source>
</evidence>
<evidence type="ECO:0000256" key="1">
    <source>
        <dbReference type="ARBA" id="ARBA00023015"/>
    </source>
</evidence>
<dbReference type="SMART" id="SM00342">
    <property type="entry name" value="HTH_ARAC"/>
    <property type="match status" value="1"/>
</dbReference>
<sequence>MTLVALSRTALESVPGSVITGARFQGLEQFPARSTTGGISYCIAGPTPYSLDFATDFDVICLLLGDIAGRTRFDDDRECEMVFRGETAAFHPGGGNVRVDAQRVRHGFIAFGFSPEFQEVADDHRLSALRREGTRNNLRRVEIRHLARYVRERMRGSDRLDRLELQSLATLTYLHTLRSLESRPSERPGGGLSDAAFRLICDHIDAELANEISCEGIAAAAGLPLRVVFDGMKARTGMSPYKYVVERRLARACHLLRSTDDPIADIAFACGFSSQQHLTSAMSTRLGRTPLRVRRDG</sequence>
<dbReference type="Pfam" id="PF12833">
    <property type="entry name" value="HTH_18"/>
    <property type="match status" value="1"/>
</dbReference>
<name>A0ABV7L7R2_9PROT</name>
<evidence type="ECO:0000256" key="2">
    <source>
        <dbReference type="ARBA" id="ARBA00023125"/>
    </source>
</evidence>
<dbReference type="InterPro" id="IPR018060">
    <property type="entry name" value="HTH_AraC"/>
</dbReference>
<dbReference type="InterPro" id="IPR050204">
    <property type="entry name" value="AraC_XylS_family_regulators"/>
</dbReference>
<dbReference type="EMBL" id="JBHRTR010000048">
    <property type="protein sequence ID" value="MFC3230639.1"/>
    <property type="molecule type" value="Genomic_DNA"/>
</dbReference>
<reference evidence="6" key="1">
    <citation type="journal article" date="2019" name="Int. J. Syst. Evol. Microbiol.">
        <title>The Global Catalogue of Microorganisms (GCM) 10K type strain sequencing project: providing services to taxonomists for standard genome sequencing and annotation.</title>
        <authorList>
            <consortium name="The Broad Institute Genomics Platform"/>
            <consortium name="The Broad Institute Genome Sequencing Center for Infectious Disease"/>
            <person name="Wu L."/>
            <person name="Ma J."/>
        </authorList>
    </citation>
    <scope>NUCLEOTIDE SEQUENCE [LARGE SCALE GENOMIC DNA]</scope>
    <source>
        <strain evidence="6">KCTC 42964</strain>
    </source>
</reference>
<proteinExistence type="predicted"/>
<dbReference type="PANTHER" id="PTHR46796">
    <property type="entry name" value="HTH-TYPE TRANSCRIPTIONAL ACTIVATOR RHAS-RELATED"/>
    <property type="match status" value="1"/>
</dbReference>
<keyword evidence="1" id="KW-0805">Transcription regulation</keyword>
<dbReference type="SUPFAM" id="SSF46689">
    <property type="entry name" value="Homeodomain-like"/>
    <property type="match status" value="1"/>
</dbReference>
<dbReference type="Gene3D" id="1.10.10.60">
    <property type="entry name" value="Homeodomain-like"/>
    <property type="match status" value="1"/>
</dbReference>
<dbReference type="RefSeq" id="WP_379905994.1">
    <property type="nucleotide sequence ID" value="NZ_JBHRTR010000048.1"/>
</dbReference>
<evidence type="ECO:0000259" key="4">
    <source>
        <dbReference type="PROSITE" id="PS01124"/>
    </source>
</evidence>
<keyword evidence="3" id="KW-0804">Transcription</keyword>
<evidence type="ECO:0000313" key="6">
    <source>
        <dbReference type="Proteomes" id="UP001595528"/>
    </source>
</evidence>
<accession>A0ABV7L7R2</accession>
<feature type="domain" description="HTH araC/xylS-type" evidence="4">
    <location>
        <begin position="198"/>
        <end position="296"/>
    </location>
</feature>